<feature type="non-terminal residue" evidence="1">
    <location>
        <position position="1"/>
    </location>
</feature>
<gene>
    <name evidence="1" type="ORF">HMPREF0083_00692</name>
</gene>
<accession>U1X8A3</accession>
<evidence type="ECO:0000313" key="2">
    <source>
        <dbReference type="Proteomes" id="UP000016511"/>
    </source>
</evidence>
<protein>
    <submittedName>
        <fullName evidence="1">Uncharacterized protein</fullName>
    </submittedName>
</protein>
<sequence length="65" mass="7420">KWETSFGGKLKKRIVINLCLIDFNQYTFKGQGPDSCHRPQSRMKFASKPICLGFQGVENLTAFHT</sequence>
<dbReference type="EMBL" id="AWSJ01000047">
    <property type="protein sequence ID" value="ERI11200.1"/>
    <property type="molecule type" value="Genomic_DNA"/>
</dbReference>
<keyword evidence="2" id="KW-1185">Reference proteome</keyword>
<dbReference type="Proteomes" id="UP000016511">
    <property type="component" value="Unassembled WGS sequence"/>
</dbReference>
<dbReference type="HOGENOM" id="CLU_2836963_0_0_9"/>
<evidence type="ECO:0000313" key="1">
    <source>
        <dbReference type="EMBL" id="ERI11200.1"/>
    </source>
</evidence>
<name>U1X8A3_ANEAE</name>
<proteinExistence type="predicted"/>
<organism evidence="1 2">
    <name type="scientific">Aneurinibacillus aneurinilyticus ATCC 12856</name>
    <dbReference type="NCBI Taxonomy" id="649747"/>
    <lineage>
        <taxon>Bacteria</taxon>
        <taxon>Bacillati</taxon>
        <taxon>Bacillota</taxon>
        <taxon>Bacilli</taxon>
        <taxon>Bacillales</taxon>
        <taxon>Paenibacillaceae</taxon>
        <taxon>Aneurinibacillus group</taxon>
        <taxon>Aneurinibacillus</taxon>
    </lineage>
</organism>
<reference evidence="1 2" key="1">
    <citation type="submission" date="2013-08" db="EMBL/GenBank/DDBJ databases">
        <authorList>
            <person name="Weinstock G."/>
            <person name="Sodergren E."/>
            <person name="Wylie T."/>
            <person name="Fulton L."/>
            <person name="Fulton R."/>
            <person name="Fronick C."/>
            <person name="O'Laughlin M."/>
            <person name="Godfrey J."/>
            <person name="Miner T."/>
            <person name="Herter B."/>
            <person name="Appelbaum E."/>
            <person name="Cordes M."/>
            <person name="Lek S."/>
            <person name="Wollam A."/>
            <person name="Pepin K.H."/>
            <person name="Palsikar V.B."/>
            <person name="Mitreva M."/>
            <person name="Wilson R.K."/>
        </authorList>
    </citation>
    <scope>NUCLEOTIDE SEQUENCE [LARGE SCALE GENOMIC DNA]</scope>
    <source>
        <strain evidence="1 2">ATCC 12856</strain>
    </source>
</reference>
<dbReference type="AlphaFoldDB" id="U1X8A3"/>
<comment type="caution">
    <text evidence="1">The sequence shown here is derived from an EMBL/GenBank/DDBJ whole genome shotgun (WGS) entry which is preliminary data.</text>
</comment>